<dbReference type="SUPFAM" id="SSF141739">
    <property type="entry name" value="MFPT repeat-like"/>
    <property type="match status" value="2"/>
</dbReference>
<evidence type="ECO:0000313" key="1">
    <source>
        <dbReference type="Proteomes" id="UP000492821"/>
    </source>
</evidence>
<keyword evidence="1" id="KW-1185">Reference proteome</keyword>
<dbReference type="AlphaFoldDB" id="A0A7E4UXQ2"/>
<sequence length="342" mass="38088">MPPKVPPEDTWAFQPIGAPFPDNPVRVTGQQNMYVALWYKHGKPIHGRAMNESGQVQCSFPYNKKELSGVRDLGGQIQILTYTGTYDTLGYWYEWLPYKEKEKDHLQLVRCGQSAPVLMKTPCGKTFLGYLDMGSEVASCSFENKTFEVAGGPVNDLLVIFRNLRPPPTGVKLIDDQWIDIKYNDIFPKDAFPADNGRQLKQDDGRAMIQYVALWYKHGNPLFGRAFPNEAGKLLAHFGWDKQENAGPEIGSLQLLKLVPPENAGMEYKWVPFKEAVKNVGGFHPMHVGDCSPCIVKDPKTGVERLGNVHIKMEKASVGVGGTEFALVGPAVQDLLVLVRSP</sequence>
<dbReference type="PANTHER" id="PTHR31578">
    <property type="entry name" value="PROTEIN CBG21223-RELATED"/>
    <property type="match status" value="1"/>
</dbReference>
<proteinExistence type="predicted"/>
<evidence type="ECO:0000313" key="2">
    <source>
        <dbReference type="WBParaSite" id="Pan_g14075.t1"/>
    </source>
</evidence>
<accession>A0A7E4UXQ2</accession>
<dbReference type="PANTHER" id="PTHR31578:SF3">
    <property type="entry name" value="NEMATODE SPECIFIC PEPTIDE FAMILY"/>
    <property type="match status" value="1"/>
</dbReference>
<reference evidence="1" key="1">
    <citation type="journal article" date="2013" name="Genetics">
        <title>The draft genome and transcriptome of Panagrellus redivivus are shaped by the harsh demands of a free-living lifestyle.</title>
        <authorList>
            <person name="Srinivasan J."/>
            <person name="Dillman A.R."/>
            <person name="Macchietto M.G."/>
            <person name="Heikkinen L."/>
            <person name="Lakso M."/>
            <person name="Fracchia K.M."/>
            <person name="Antoshechkin I."/>
            <person name="Mortazavi A."/>
            <person name="Wong G."/>
            <person name="Sternberg P.W."/>
        </authorList>
    </citation>
    <scope>NUCLEOTIDE SEQUENCE [LARGE SCALE GENOMIC DNA]</scope>
    <source>
        <strain evidence="1">MT8872</strain>
    </source>
</reference>
<dbReference type="Proteomes" id="UP000492821">
    <property type="component" value="Unassembled WGS sequence"/>
</dbReference>
<reference evidence="2" key="2">
    <citation type="submission" date="2020-10" db="UniProtKB">
        <authorList>
            <consortium name="WormBaseParasite"/>
        </authorList>
    </citation>
    <scope>IDENTIFICATION</scope>
</reference>
<name>A0A7E4UXQ2_PANRE</name>
<dbReference type="Pfam" id="PF12150">
    <property type="entry name" value="MFP2b"/>
    <property type="match status" value="2"/>
</dbReference>
<protein>
    <submittedName>
        <fullName evidence="2">Uncharacterized protein</fullName>
    </submittedName>
</protein>
<organism evidence="1 2">
    <name type="scientific">Panagrellus redivivus</name>
    <name type="common">Microworm</name>
    <dbReference type="NCBI Taxonomy" id="6233"/>
    <lineage>
        <taxon>Eukaryota</taxon>
        <taxon>Metazoa</taxon>
        <taxon>Ecdysozoa</taxon>
        <taxon>Nematoda</taxon>
        <taxon>Chromadorea</taxon>
        <taxon>Rhabditida</taxon>
        <taxon>Tylenchina</taxon>
        <taxon>Panagrolaimomorpha</taxon>
        <taxon>Panagrolaimoidea</taxon>
        <taxon>Panagrolaimidae</taxon>
        <taxon>Panagrellus</taxon>
    </lineage>
</organism>
<dbReference type="WBParaSite" id="Pan_g14075.t1">
    <property type="protein sequence ID" value="Pan_g14075.t1"/>
    <property type="gene ID" value="Pan_g14075"/>
</dbReference>
<dbReference type="InterPro" id="IPR021010">
    <property type="entry name" value="Cytosolic_motility_protein"/>
</dbReference>